<dbReference type="Proteomes" id="UP000014568">
    <property type="component" value="Unassembled WGS sequence"/>
</dbReference>
<accession>S3NF84</accession>
<comment type="caution">
    <text evidence="2">The sequence shown here is derived from an EMBL/GenBank/DDBJ whole genome shotgun (WGS) entry which is preliminary data.</text>
</comment>
<dbReference type="STRING" id="632955.GCA_000829675_00752"/>
<dbReference type="EMBL" id="ATGI01000009">
    <property type="protein sequence ID" value="EPF77178.1"/>
    <property type="molecule type" value="Genomic_DNA"/>
</dbReference>
<gene>
    <name evidence="2" type="ORF">F945_01109</name>
</gene>
<dbReference type="Pfam" id="PF01385">
    <property type="entry name" value="OrfB_IS605"/>
    <property type="match status" value="1"/>
</dbReference>
<evidence type="ECO:0000259" key="1">
    <source>
        <dbReference type="Pfam" id="PF01385"/>
    </source>
</evidence>
<feature type="domain" description="Probable transposase IS891/IS1136/IS1341" evidence="1">
    <location>
        <begin position="6"/>
        <end position="92"/>
    </location>
</feature>
<sequence length="114" mass="12645">MFVVAQSIGIDLGLKDVATCSDGTVVSNPKFYRKYKQKLGIAQRVSNKKHVHALHVKIANCRKDHLHKASTKFVNNNALIVVGHLNAKKLVQTKMAKSVLDVGFSALKTMLKYK</sequence>
<organism evidence="2 3">
    <name type="scientific">Acinetobacter rudis CIP 110305</name>
    <dbReference type="NCBI Taxonomy" id="421052"/>
    <lineage>
        <taxon>Bacteria</taxon>
        <taxon>Pseudomonadati</taxon>
        <taxon>Pseudomonadota</taxon>
        <taxon>Gammaproteobacteria</taxon>
        <taxon>Moraxellales</taxon>
        <taxon>Moraxellaceae</taxon>
        <taxon>Acinetobacter</taxon>
    </lineage>
</organism>
<proteinExistence type="predicted"/>
<protein>
    <submittedName>
        <fullName evidence="2">IS605 OrfB family transposase</fullName>
    </submittedName>
</protein>
<keyword evidence="3" id="KW-1185">Reference proteome</keyword>
<dbReference type="HOGENOM" id="CLU_2115724_0_0_6"/>
<evidence type="ECO:0000313" key="3">
    <source>
        <dbReference type="Proteomes" id="UP000014568"/>
    </source>
</evidence>
<evidence type="ECO:0000313" key="2">
    <source>
        <dbReference type="EMBL" id="EPF77178.1"/>
    </source>
</evidence>
<dbReference type="NCBIfam" id="NF040570">
    <property type="entry name" value="guided_TnpB"/>
    <property type="match status" value="1"/>
</dbReference>
<name>S3NF84_9GAMM</name>
<dbReference type="eggNOG" id="COG0675">
    <property type="taxonomic scope" value="Bacteria"/>
</dbReference>
<dbReference type="AlphaFoldDB" id="S3NF84"/>
<dbReference type="InterPro" id="IPR001959">
    <property type="entry name" value="Transposase"/>
</dbReference>
<dbReference type="PATRIC" id="fig|421052.3.peg.1090"/>
<reference evidence="2 3" key="1">
    <citation type="submission" date="2013-06" db="EMBL/GenBank/DDBJ databases">
        <title>The Genome Sequence of Acinetobacter rudis CIP 110305.</title>
        <authorList>
            <consortium name="The Broad Institute Genome Sequencing Platform"/>
            <consortium name="The Broad Institute Genome Sequencing Center for Infectious Disease"/>
            <person name="Cerqueira G."/>
            <person name="Feldgarden M."/>
            <person name="Courvalin P."/>
            <person name="Perichon B."/>
            <person name="Grillot-Courvalin C."/>
            <person name="Clermont D."/>
            <person name="Rocha E."/>
            <person name="Yoon E.-J."/>
            <person name="Nemec A."/>
            <person name="Young S.K."/>
            <person name="Zeng Q."/>
            <person name="Gargeya S."/>
            <person name="Fitzgerald M."/>
            <person name="Abouelleil A."/>
            <person name="Alvarado L."/>
            <person name="Berlin A.M."/>
            <person name="Chapman S.B."/>
            <person name="Dewar J."/>
            <person name="Goldberg J."/>
            <person name="Griggs A."/>
            <person name="Gujja S."/>
            <person name="Hansen M."/>
            <person name="Howarth C."/>
            <person name="Imamovic A."/>
            <person name="Larimer J."/>
            <person name="McCowan C."/>
            <person name="Murphy C."/>
            <person name="Pearson M."/>
            <person name="Priest M."/>
            <person name="Roberts A."/>
            <person name="Saif S."/>
            <person name="Shea T."/>
            <person name="Sykes S."/>
            <person name="Wortman J."/>
            <person name="Nusbaum C."/>
            <person name="Birren B."/>
        </authorList>
    </citation>
    <scope>NUCLEOTIDE SEQUENCE [LARGE SCALE GENOMIC DNA]</scope>
    <source>
        <strain evidence="2 3">CIP 110305</strain>
    </source>
</reference>